<evidence type="ECO:0000313" key="3">
    <source>
        <dbReference type="EMBL" id="EGG21260.1"/>
    </source>
</evidence>
<dbReference type="InterPro" id="IPR007834">
    <property type="entry name" value="DSS1_SEM1"/>
</dbReference>
<keyword evidence="4" id="KW-1185">Reference proteome</keyword>
<feature type="compositionally biased region" description="Polar residues" evidence="2">
    <location>
        <begin position="1"/>
        <end position="13"/>
    </location>
</feature>
<dbReference type="Pfam" id="PF05160">
    <property type="entry name" value="DSS1_SEM1"/>
    <property type="match status" value="1"/>
</dbReference>
<dbReference type="GO" id="GO:0008541">
    <property type="term" value="C:proteasome regulatory particle, lid subcomplex"/>
    <property type="evidence" value="ECO:0007669"/>
    <property type="project" value="InterPro"/>
</dbReference>
<dbReference type="GO" id="GO:0006406">
    <property type="term" value="P:mRNA export from nucleus"/>
    <property type="evidence" value="ECO:0007669"/>
    <property type="project" value="InterPro"/>
</dbReference>
<sequence>MGKGENTSIQTTKPSKKVDTLEDTSKINQPKEENEVIEDDEFEEFEDNLLSLLMFRFDRLDVTCDDVDTKEQWEDDWDTEHIDDEFSKQLRQEIEAHAANPQPMKM</sequence>
<proteinExistence type="inferred from homology"/>
<dbReference type="GeneID" id="14873478"/>
<evidence type="ECO:0000313" key="4">
    <source>
        <dbReference type="Proteomes" id="UP000007797"/>
    </source>
</evidence>
<protein>
    <submittedName>
        <fullName evidence="3">DSS1/SEM1 family protein</fullName>
    </submittedName>
</protein>
<evidence type="ECO:0000256" key="1">
    <source>
        <dbReference type="ARBA" id="ARBA00034491"/>
    </source>
</evidence>
<evidence type="ECO:0000256" key="2">
    <source>
        <dbReference type="SAM" id="MobiDB-lite"/>
    </source>
</evidence>
<dbReference type="STRING" id="1054147.F4PQZ5"/>
<dbReference type="Proteomes" id="UP000007797">
    <property type="component" value="Unassembled WGS sequence"/>
</dbReference>
<dbReference type="EMBL" id="GL883010">
    <property type="protein sequence ID" value="EGG21260.1"/>
    <property type="molecule type" value="Genomic_DNA"/>
</dbReference>
<feature type="region of interest" description="Disordered" evidence="2">
    <location>
        <begin position="1"/>
        <end position="36"/>
    </location>
</feature>
<accession>F4PQZ5</accession>
<dbReference type="GO" id="GO:0043248">
    <property type="term" value="P:proteasome assembly"/>
    <property type="evidence" value="ECO:0007669"/>
    <property type="project" value="InterPro"/>
</dbReference>
<reference evidence="4" key="1">
    <citation type="journal article" date="2011" name="Genome Res.">
        <title>Phylogeny-wide analysis of social amoeba genomes highlights ancient origins for complex intercellular communication.</title>
        <authorList>
            <person name="Heidel A.J."/>
            <person name="Lawal H.M."/>
            <person name="Felder M."/>
            <person name="Schilde C."/>
            <person name="Helps N.R."/>
            <person name="Tunggal B."/>
            <person name="Rivero F."/>
            <person name="John U."/>
            <person name="Schleicher M."/>
            <person name="Eichinger L."/>
            <person name="Platzer M."/>
            <person name="Noegel A.A."/>
            <person name="Schaap P."/>
            <person name="Gloeckner G."/>
        </authorList>
    </citation>
    <scope>NUCLEOTIDE SEQUENCE [LARGE SCALE GENOMIC DNA]</scope>
    <source>
        <strain evidence="4">SH3</strain>
    </source>
</reference>
<dbReference type="AlphaFoldDB" id="F4PQZ5"/>
<dbReference type="KEGG" id="dfa:DFA_01139"/>
<gene>
    <name evidence="3" type="ORF">DFA_01139</name>
</gene>
<dbReference type="SMART" id="SM01385">
    <property type="entry name" value="DSS1_SEM1"/>
    <property type="match status" value="1"/>
</dbReference>
<feature type="compositionally biased region" description="Basic and acidic residues" evidence="2">
    <location>
        <begin position="16"/>
        <end position="34"/>
    </location>
</feature>
<organism evidence="3 4">
    <name type="scientific">Cavenderia fasciculata</name>
    <name type="common">Slime mold</name>
    <name type="synonym">Dictyostelium fasciculatum</name>
    <dbReference type="NCBI Taxonomy" id="261658"/>
    <lineage>
        <taxon>Eukaryota</taxon>
        <taxon>Amoebozoa</taxon>
        <taxon>Evosea</taxon>
        <taxon>Eumycetozoa</taxon>
        <taxon>Dictyostelia</taxon>
        <taxon>Acytosteliales</taxon>
        <taxon>Cavenderiaceae</taxon>
        <taxon>Cavenderia</taxon>
    </lineage>
</organism>
<name>F4PQZ5_CACFS</name>
<dbReference type="RefSeq" id="XP_004359110.1">
    <property type="nucleotide sequence ID" value="XM_004359053.1"/>
</dbReference>
<comment type="similarity">
    <text evidence="1">Belongs to the DSS1/SEM1 family.</text>
</comment>
<dbReference type="OrthoDB" id="2156814at2759"/>